<evidence type="ECO:0000313" key="4">
    <source>
        <dbReference type="EMBL" id="CRL00082.1"/>
    </source>
</evidence>
<evidence type="ECO:0000313" key="5">
    <source>
        <dbReference type="Proteomes" id="UP000183832"/>
    </source>
</evidence>
<feature type="coiled-coil region" evidence="2">
    <location>
        <begin position="205"/>
        <end position="316"/>
    </location>
</feature>
<dbReference type="InterPro" id="IPR039116">
    <property type="entry name" value="CCDC93"/>
</dbReference>
<accession>A0A1J1IK01</accession>
<reference evidence="4 5" key="1">
    <citation type="submission" date="2015-04" db="EMBL/GenBank/DDBJ databases">
        <authorList>
            <person name="Syromyatnikov M.Y."/>
            <person name="Popov V.N."/>
        </authorList>
    </citation>
    <scope>NUCLEOTIDE SEQUENCE [LARGE SCALE GENOMIC DNA]</scope>
</reference>
<feature type="domain" description="CCDC93 coiled-coil" evidence="3">
    <location>
        <begin position="98"/>
        <end position="486"/>
    </location>
</feature>
<name>A0A1J1IK01_9DIPT</name>
<keyword evidence="5" id="KW-1185">Reference proteome</keyword>
<protein>
    <recommendedName>
        <fullName evidence="1">Coiled-coil domain-containing protein 93</fullName>
    </recommendedName>
</protein>
<dbReference type="Proteomes" id="UP000183832">
    <property type="component" value="Unassembled WGS sequence"/>
</dbReference>
<evidence type="ECO:0000256" key="1">
    <source>
        <dbReference type="ARBA" id="ARBA00016765"/>
    </source>
</evidence>
<dbReference type="EMBL" id="CVRI01000054">
    <property type="protein sequence ID" value="CRL00082.1"/>
    <property type="molecule type" value="Genomic_DNA"/>
</dbReference>
<sequence>MSKEIFSKVIPNVRVDTVLNDEGDEINAEVREDVEATQSRKKIFDLLLSAGYYRVMIKNLSDFDKIVGGMTWCIEACEFDVDADILFHENLTIGQKMKKNAPEPADIRSQVRLTLLEYGVKSLTPSSESSAINTQNENINNQQDEVLVEELMNKNLAIVEEEEYQSENLSPEEREQREKHYENLKSEITIDALKGSKELSEKAKLRNLEMIEQNLTKRLNRIKLKNETLLKDNSKDLETLESYKKKNEELLEKIKQFDEQQDNEGSMKSTIEKLILENEKMKTEEIQLKENCTKIIEDLHKQIEEAERISATSESENLAKYNEIFENEKKTLNLCRLELAKKNRSVNSLQRRIDNIPDNIELAQYQRRLLELNNNMSLKTKETKQYYDLYNTLSTTLDYLEKELTYLNSIYDNYNSAMATPASRDQFLKKFEEIVDGIAATKMKFKHKYDEEKLTRDNLNSDLLVLLDLQRKYAAVVKQFKVACEKV</sequence>
<dbReference type="STRING" id="568069.A0A1J1IK01"/>
<dbReference type="OrthoDB" id="16092at2759"/>
<keyword evidence="2" id="KW-0175">Coiled coil</keyword>
<dbReference type="GO" id="GO:0006893">
    <property type="term" value="P:Golgi to plasma membrane transport"/>
    <property type="evidence" value="ECO:0007669"/>
    <property type="project" value="TreeGrafter"/>
</dbReference>
<proteinExistence type="predicted"/>
<gene>
    <name evidence="4" type="ORF">CLUMA_CG013364</name>
</gene>
<dbReference type="PANTHER" id="PTHR16441">
    <property type="entry name" value="FIDIPIDINE"/>
    <property type="match status" value="1"/>
</dbReference>
<dbReference type="PANTHER" id="PTHR16441:SF0">
    <property type="entry name" value="COILED-COIL DOMAIN-CONTAINING PROTEIN 93"/>
    <property type="match status" value="1"/>
</dbReference>
<dbReference type="InterPro" id="IPR019159">
    <property type="entry name" value="CCDC93_CC"/>
</dbReference>
<organism evidence="4 5">
    <name type="scientific">Clunio marinus</name>
    <dbReference type="NCBI Taxonomy" id="568069"/>
    <lineage>
        <taxon>Eukaryota</taxon>
        <taxon>Metazoa</taxon>
        <taxon>Ecdysozoa</taxon>
        <taxon>Arthropoda</taxon>
        <taxon>Hexapoda</taxon>
        <taxon>Insecta</taxon>
        <taxon>Pterygota</taxon>
        <taxon>Neoptera</taxon>
        <taxon>Endopterygota</taxon>
        <taxon>Diptera</taxon>
        <taxon>Nematocera</taxon>
        <taxon>Chironomoidea</taxon>
        <taxon>Chironomidae</taxon>
        <taxon>Clunio</taxon>
    </lineage>
</organism>
<evidence type="ECO:0000256" key="2">
    <source>
        <dbReference type="SAM" id="Coils"/>
    </source>
</evidence>
<dbReference type="AlphaFoldDB" id="A0A1J1IK01"/>
<dbReference type="Pfam" id="PF09762">
    <property type="entry name" value="CCDC93_CC"/>
    <property type="match status" value="1"/>
</dbReference>
<evidence type="ECO:0000259" key="3">
    <source>
        <dbReference type="Pfam" id="PF09762"/>
    </source>
</evidence>